<evidence type="ECO:0000313" key="1">
    <source>
        <dbReference type="EMBL" id="CAI9721959.1"/>
    </source>
</evidence>
<sequence>MPRNGTEPGTMWLGCKLLTTHPVLRLLYKKTQKAKFIYITCEIARPGGQTVAFTIVRLWVRFPNGAVRCVLEQNTSFHVAPVHSAVNGLPCDRIAFRSGGGVVALLS</sequence>
<reference evidence="1" key="1">
    <citation type="submission" date="2023-08" db="EMBL/GenBank/DDBJ databases">
        <authorList>
            <person name="Alioto T."/>
            <person name="Alioto T."/>
            <person name="Gomez Garrido J."/>
        </authorList>
    </citation>
    <scope>NUCLEOTIDE SEQUENCE</scope>
</reference>
<organism evidence="1 2">
    <name type="scientific">Octopus vulgaris</name>
    <name type="common">Common octopus</name>
    <dbReference type="NCBI Taxonomy" id="6645"/>
    <lineage>
        <taxon>Eukaryota</taxon>
        <taxon>Metazoa</taxon>
        <taxon>Spiralia</taxon>
        <taxon>Lophotrochozoa</taxon>
        <taxon>Mollusca</taxon>
        <taxon>Cephalopoda</taxon>
        <taxon>Coleoidea</taxon>
        <taxon>Octopodiformes</taxon>
        <taxon>Octopoda</taxon>
        <taxon>Incirrata</taxon>
        <taxon>Octopodidae</taxon>
        <taxon>Octopus</taxon>
    </lineage>
</organism>
<protein>
    <submittedName>
        <fullName evidence="1">Uncharacterized protein</fullName>
    </submittedName>
</protein>
<dbReference type="Proteomes" id="UP001162480">
    <property type="component" value="Chromosome 4"/>
</dbReference>
<keyword evidence="2" id="KW-1185">Reference proteome</keyword>
<dbReference type="AlphaFoldDB" id="A0AA36ATR9"/>
<gene>
    <name evidence="1" type="ORF">OCTVUL_1B012610</name>
</gene>
<dbReference type="EMBL" id="OX597817">
    <property type="protein sequence ID" value="CAI9721959.1"/>
    <property type="molecule type" value="Genomic_DNA"/>
</dbReference>
<accession>A0AA36ATR9</accession>
<proteinExistence type="predicted"/>
<name>A0AA36ATR9_OCTVU</name>
<evidence type="ECO:0000313" key="2">
    <source>
        <dbReference type="Proteomes" id="UP001162480"/>
    </source>
</evidence>